<gene>
    <name evidence="2" type="ORF">FPE_LOCUS24058</name>
</gene>
<dbReference type="EMBL" id="OU503049">
    <property type="protein sequence ID" value="CAI9776628.1"/>
    <property type="molecule type" value="Genomic_DNA"/>
</dbReference>
<dbReference type="Pfam" id="PF20711">
    <property type="entry name" value="DUF6825"/>
    <property type="match status" value="1"/>
</dbReference>
<name>A0AAD1ZVX8_9LAMI</name>
<dbReference type="PANTHER" id="PTHR35745">
    <property type="entry name" value="BNACNNG14650D PROTEIN"/>
    <property type="match status" value="1"/>
</dbReference>
<dbReference type="PANTHER" id="PTHR35745:SF1">
    <property type="entry name" value="OS04G0513000 PROTEIN"/>
    <property type="match status" value="1"/>
</dbReference>
<organism evidence="2 3">
    <name type="scientific">Fraxinus pennsylvanica</name>
    <dbReference type="NCBI Taxonomy" id="56036"/>
    <lineage>
        <taxon>Eukaryota</taxon>
        <taxon>Viridiplantae</taxon>
        <taxon>Streptophyta</taxon>
        <taxon>Embryophyta</taxon>
        <taxon>Tracheophyta</taxon>
        <taxon>Spermatophyta</taxon>
        <taxon>Magnoliopsida</taxon>
        <taxon>eudicotyledons</taxon>
        <taxon>Gunneridae</taxon>
        <taxon>Pentapetalae</taxon>
        <taxon>asterids</taxon>
        <taxon>lamiids</taxon>
        <taxon>Lamiales</taxon>
        <taxon>Oleaceae</taxon>
        <taxon>Oleeae</taxon>
        <taxon>Fraxinus</taxon>
    </lineage>
</organism>
<evidence type="ECO:0000313" key="3">
    <source>
        <dbReference type="Proteomes" id="UP000834106"/>
    </source>
</evidence>
<dbReference type="GO" id="GO:0010027">
    <property type="term" value="P:thylakoid membrane organization"/>
    <property type="evidence" value="ECO:0007669"/>
    <property type="project" value="InterPro"/>
</dbReference>
<dbReference type="Proteomes" id="UP000834106">
    <property type="component" value="Chromosome 14"/>
</dbReference>
<protein>
    <submittedName>
        <fullName evidence="2">Uncharacterized protein</fullName>
    </submittedName>
</protein>
<proteinExistence type="predicted"/>
<accession>A0AAD1ZVX8</accession>
<evidence type="ECO:0000313" key="2">
    <source>
        <dbReference type="EMBL" id="CAI9776628.1"/>
    </source>
</evidence>
<reference evidence="2" key="1">
    <citation type="submission" date="2023-05" db="EMBL/GenBank/DDBJ databases">
        <authorList>
            <person name="Huff M."/>
        </authorList>
    </citation>
    <scope>NUCLEOTIDE SEQUENCE</scope>
</reference>
<keyword evidence="3" id="KW-1185">Reference proteome</keyword>
<sequence>MSGTFTASPLSPSLCSQPRIPSKVHQRCWARTAGFSRENPVCFSNLKLYSTGSQKFPRINLRCNSSTGHGDSGSGENESRTVLDAFFLGKALAEALRDHLESRVGEFLSGIYTLQAEQQKKLQEFQEEVLERAKRAKEQAAREAMEAQDVIPESSAVDISTVDGVAATMSPATTSATFSSASTSI</sequence>
<keyword evidence="1" id="KW-0175">Coiled coil</keyword>
<dbReference type="GO" id="GO:0009535">
    <property type="term" value="C:chloroplast thylakoid membrane"/>
    <property type="evidence" value="ECO:0007669"/>
    <property type="project" value="TreeGrafter"/>
</dbReference>
<feature type="coiled-coil region" evidence="1">
    <location>
        <begin position="116"/>
        <end position="150"/>
    </location>
</feature>
<dbReference type="AlphaFoldDB" id="A0AAD1ZVX8"/>
<dbReference type="InterPro" id="IPR040003">
    <property type="entry name" value="PG18-like"/>
</dbReference>
<evidence type="ECO:0000256" key="1">
    <source>
        <dbReference type="SAM" id="Coils"/>
    </source>
</evidence>